<dbReference type="AlphaFoldDB" id="A0A2T8KTV9"/>
<proteinExistence type="predicted"/>
<dbReference type="EMBL" id="CM008046">
    <property type="protein sequence ID" value="PVH65607.1"/>
    <property type="molecule type" value="Genomic_DNA"/>
</dbReference>
<dbReference type="Gramene" id="PVH65607">
    <property type="protein sequence ID" value="PVH65607"/>
    <property type="gene ID" value="PAHAL_1G036700"/>
</dbReference>
<accession>A0A2T8KTV9</accession>
<dbReference type="Proteomes" id="UP000243499">
    <property type="component" value="Chromosome 1"/>
</dbReference>
<evidence type="ECO:0008006" key="2">
    <source>
        <dbReference type="Google" id="ProtNLM"/>
    </source>
</evidence>
<organism evidence="1">
    <name type="scientific">Panicum hallii</name>
    <dbReference type="NCBI Taxonomy" id="206008"/>
    <lineage>
        <taxon>Eukaryota</taxon>
        <taxon>Viridiplantae</taxon>
        <taxon>Streptophyta</taxon>
        <taxon>Embryophyta</taxon>
        <taxon>Tracheophyta</taxon>
        <taxon>Spermatophyta</taxon>
        <taxon>Magnoliopsida</taxon>
        <taxon>Liliopsida</taxon>
        <taxon>Poales</taxon>
        <taxon>Poaceae</taxon>
        <taxon>PACMAD clade</taxon>
        <taxon>Panicoideae</taxon>
        <taxon>Panicodae</taxon>
        <taxon>Paniceae</taxon>
        <taxon>Panicinae</taxon>
        <taxon>Panicum</taxon>
        <taxon>Panicum sect. Panicum</taxon>
    </lineage>
</organism>
<reference evidence="1" key="1">
    <citation type="submission" date="2018-04" db="EMBL/GenBank/DDBJ databases">
        <title>WGS assembly of Panicum hallii.</title>
        <authorList>
            <person name="Lovell J."/>
            <person name="Jenkins J."/>
            <person name="Lowry D."/>
            <person name="Mamidi S."/>
            <person name="Sreedasyam A."/>
            <person name="Weng X."/>
            <person name="Barry K."/>
            <person name="Bonette J."/>
            <person name="Campitelli B."/>
            <person name="Daum C."/>
            <person name="Gordon S."/>
            <person name="Gould B."/>
            <person name="Lipzen A."/>
            <person name="Macqueen A."/>
            <person name="Palacio-Mejia J."/>
            <person name="Plott C."/>
            <person name="Shakirov E."/>
            <person name="Shu S."/>
            <person name="Yoshinaga Y."/>
            <person name="Zane M."/>
            <person name="Rokhsar D."/>
            <person name="Grimwood J."/>
            <person name="Schmutz J."/>
            <person name="Juenger T."/>
        </authorList>
    </citation>
    <scope>NUCLEOTIDE SEQUENCE [LARGE SCALE GENOMIC DNA]</scope>
    <source>
        <strain evidence="1">FIL2</strain>
    </source>
</reference>
<sequence>MGGVYDVNSVWKVANLALHCKQEISRERPTMTDVVAQIKESMELEAPP</sequence>
<protein>
    <recommendedName>
        <fullName evidence="2">Serine-threonine/tyrosine-protein kinase catalytic domain-containing protein</fullName>
    </recommendedName>
</protein>
<evidence type="ECO:0000313" key="1">
    <source>
        <dbReference type="EMBL" id="PVH65607.1"/>
    </source>
</evidence>
<gene>
    <name evidence="1" type="ORF">PAHAL_1G036700</name>
</gene>
<name>A0A2T8KTV9_9POAL</name>